<dbReference type="AlphaFoldDB" id="A0A1B3PE72"/>
<protein>
    <submittedName>
        <fullName evidence="2">Orf10</fullName>
    </submittedName>
</protein>
<dbReference type="InterPro" id="IPR029063">
    <property type="entry name" value="SAM-dependent_MTases_sf"/>
</dbReference>
<reference evidence="2" key="1">
    <citation type="submission" date="2015-08" db="EMBL/GenBank/DDBJ databases">
        <title>Discovery and development of a PCR assay for identification of three novel provisional O serotypes of Vibrio parahaemolyticus.</title>
        <authorList>
            <person name="Guo X."/>
            <person name="Chen L."/>
            <person name="Chen H."/>
            <person name="Chen M."/>
            <person name="Liu B."/>
        </authorList>
    </citation>
    <scope>NUCLEOTIDE SEQUENCE</scope>
    <source>
        <strain evidence="2">G3550</strain>
    </source>
</reference>
<dbReference type="PANTHER" id="PTHR34203:SF15">
    <property type="entry name" value="SLL1173 PROTEIN"/>
    <property type="match status" value="1"/>
</dbReference>
<dbReference type="EMBL" id="KT459785">
    <property type="protein sequence ID" value="AOG18143.1"/>
    <property type="molecule type" value="Genomic_DNA"/>
</dbReference>
<dbReference type="InterPro" id="IPR006342">
    <property type="entry name" value="FkbM_mtfrase"/>
</dbReference>
<gene>
    <name evidence="2" type="primary">orf10</name>
</gene>
<dbReference type="SUPFAM" id="SSF53335">
    <property type="entry name" value="S-adenosyl-L-methionine-dependent methyltransferases"/>
    <property type="match status" value="1"/>
</dbReference>
<name>A0A1B3PE72_VIBPH</name>
<accession>A0A1B3PE72</accession>
<dbReference type="InterPro" id="IPR052514">
    <property type="entry name" value="SAM-dependent_MTase"/>
</dbReference>
<sequence length="306" mass="35481">MNKVLVKLRCLFTPSKAKRQAIRDEYLRQKRQYKGMEIPEGMSRDMLETFEFHNIEIVHNDVKNNEIFLRKNNLNLVSTSQYCYVLKEIFCDYIYFINPIYLTKDRYSVIDFGMNRGYASLYFAEQDWCHNVISVEMVPNTFRFAQKNFQMNPNLASKITAFNYGLADSEGQVEIYSLQHRDGISSMSLDFLSKYAPEEVAKKSYSTEVCTIKKASNFAQSITPHLQDNIILKIDVEGAEYAILNDLIDNNPEFFNNIDIITGELHLGMQNIDERMLSLGYELVETKQNGQVCDVLFIKHAAEQSI</sequence>
<evidence type="ECO:0000259" key="1">
    <source>
        <dbReference type="Pfam" id="PF05050"/>
    </source>
</evidence>
<dbReference type="NCBIfam" id="TIGR01444">
    <property type="entry name" value="fkbM_fam"/>
    <property type="match status" value="1"/>
</dbReference>
<proteinExistence type="predicted"/>
<organism evidence="2">
    <name type="scientific">Vibrio parahaemolyticus</name>
    <dbReference type="NCBI Taxonomy" id="670"/>
    <lineage>
        <taxon>Bacteria</taxon>
        <taxon>Pseudomonadati</taxon>
        <taxon>Pseudomonadota</taxon>
        <taxon>Gammaproteobacteria</taxon>
        <taxon>Vibrionales</taxon>
        <taxon>Vibrionaceae</taxon>
        <taxon>Vibrio</taxon>
    </lineage>
</organism>
<dbReference type="Pfam" id="PF05050">
    <property type="entry name" value="Methyltransf_21"/>
    <property type="match status" value="1"/>
</dbReference>
<feature type="domain" description="Methyltransferase FkbM" evidence="1">
    <location>
        <begin position="111"/>
        <end position="282"/>
    </location>
</feature>
<dbReference type="PANTHER" id="PTHR34203">
    <property type="entry name" value="METHYLTRANSFERASE, FKBM FAMILY PROTEIN"/>
    <property type="match status" value="1"/>
</dbReference>
<evidence type="ECO:0000313" key="2">
    <source>
        <dbReference type="EMBL" id="AOG18143.1"/>
    </source>
</evidence>
<dbReference type="Gene3D" id="3.40.50.150">
    <property type="entry name" value="Vaccinia Virus protein VP39"/>
    <property type="match status" value="1"/>
</dbReference>
<dbReference type="RefSeq" id="WP_045603875.1">
    <property type="nucleotide sequence ID" value="NZ_JMMQ01000009.1"/>
</dbReference>